<accession>A0A9P5ZCG9</accession>
<dbReference type="Pfam" id="PF10355">
    <property type="entry name" value="Ytp1"/>
    <property type="match status" value="1"/>
</dbReference>
<gene>
    <name evidence="4" type="ORF">BDN70DRAFT_873090</name>
</gene>
<feature type="transmembrane region" description="Helical" evidence="1">
    <location>
        <begin position="472"/>
        <end position="489"/>
    </location>
</feature>
<name>A0A9P5ZCG9_9AGAR</name>
<dbReference type="PANTHER" id="PTHR31685:SF3">
    <property type="entry name" value="INTEGRAL MEMBRANE PROTEIN (AFU_ORTHOLOGUE AFUA_6G12730)"/>
    <property type="match status" value="1"/>
</dbReference>
<keyword evidence="1" id="KW-1133">Transmembrane helix</keyword>
<keyword evidence="5" id="KW-1185">Reference proteome</keyword>
<feature type="transmembrane region" description="Helical" evidence="1">
    <location>
        <begin position="438"/>
        <end position="460"/>
    </location>
</feature>
<sequence length="548" mass="61102">MYHAPTPPSYYTIDWEDEGYQKRHAGLMIAHGIFMCLAFFFSIPVGIALRSVKHPLHAMATVSFYAFCALGCAASGLYKKLTPNMYEGAVHSKQGYLIILVAISLSALDIYAFLRRVITFFRSTDRTPKAFWRYVVKKETLLAAGPEYSGIVTDEPEEFNSSKLPRESVELEHIPLTESAEGDLNHSQTEQWANTLHQHRRHFSTVSEGTLFSPHSQETLDIIKSGRGPLLHRIGQGAFAVVERSLVLAGFAQLLVGIVTYTGGCRQNYINGCLAHLIKGAIFWSYGLLTFARYLGSFADLGWSWNRSPLGNTYTAEFVESFVIFFYGATNMWMERFGAKAGDPFTTKQIQHIGIAVMFCFAGLVGMGIESRRIRKWLASSTFASLTHPRDMPQEAIEEPISYMGSFNPFPALVIGVTGAAMAAHAQTYLFQVQIHELWGNLLVAFSVLRCLTYFFLWLGPSRSILPSRPPTEALGSFFLACGGLVFMFSTEEVTIAAMRRGRDDVMMFLNVAVALTCLAFCWTLAVVGFKGWIKSRTHSSVTYRNPA</sequence>
<keyword evidence="1" id="KW-0812">Transmembrane</keyword>
<dbReference type="OrthoDB" id="4005299at2759"/>
<feature type="transmembrane region" description="Helical" evidence="1">
    <location>
        <begin position="310"/>
        <end position="330"/>
    </location>
</feature>
<evidence type="ECO:0000313" key="5">
    <source>
        <dbReference type="Proteomes" id="UP000807469"/>
    </source>
</evidence>
<organism evidence="4 5">
    <name type="scientific">Pholiota conissans</name>
    <dbReference type="NCBI Taxonomy" id="109636"/>
    <lineage>
        <taxon>Eukaryota</taxon>
        <taxon>Fungi</taxon>
        <taxon>Dikarya</taxon>
        <taxon>Basidiomycota</taxon>
        <taxon>Agaricomycotina</taxon>
        <taxon>Agaricomycetes</taxon>
        <taxon>Agaricomycetidae</taxon>
        <taxon>Agaricales</taxon>
        <taxon>Agaricineae</taxon>
        <taxon>Strophariaceae</taxon>
        <taxon>Pholiota</taxon>
    </lineage>
</organism>
<feature type="domain" description="DUF2427" evidence="2">
    <location>
        <begin position="21"/>
        <end position="104"/>
    </location>
</feature>
<feature type="transmembrane region" description="Helical" evidence="1">
    <location>
        <begin position="96"/>
        <end position="114"/>
    </location>
</feature>
<dbReference type="Proteomes" id="UP000807469">
    <property type="component" value="Unassembled WGS sequence"/>
</dbReference>
<feature type="transmembrane region" description="Helical" evidence="1">
    <location>
        <begin position="25"/>
        <end position="49"/>
    </location>
</feature>
<proteinExistence type="predicted"/>
<feature type="transmembrane region" description="Helical" evidence="1">
    <location>
        <begin position="509"/>
        <end position="530"/>
    </location>
</feature>
<dbReference type="PANTHER" id="PTHR31685">
    <property type="entry name" value="INTEGRAL MEMBRANE PROTEIN (AFU_ORTHOLOGUE AFUA_6G12730)-RELATED"/>
    <property type="match status" value="1"/>
</dbReference>
<evidence type="ECO:0000313" key="4">
    <source>
        <dbReference type="EMBL" id="KAF9483959.1"/>
    </source>
</evidence>
<evidence type="ECO:0000259" key="3">
    <source>
        <dbReference type="Pfam" id="PF10355"/>
    </source>
</evidence>
<feature type="transmembrane region" description="Helical" evidence="1">
    <location>
        <begin position="56"/>
        <end position="76"/>
    </location>
</feature>
<evidence type="ECO:0000259" key="2">
    <source>
        <dbReference type="Pfam" id="PF10348"/>
    </source>
</evidence>
<dbReference type="AlphaFoldDB" id="A0A9P5ZCG9"/>
<feature type="transmembrane region" description="Helical" evidence="1">
    <location>
        <begin position="269"/>
        <end position="289"/>
    </location>
</feature>
<reference evidence="4" key="1">
    <citation type="submission" date="2020-11" db="EMBL/GenBank/DDBJ databases">
        <authorList>
            <consortium name="DOE Joint Genome Institute"/>
            <person name="Ahrendt S."/>
            <person name="Riley R."/>
            <person name="Andreopoulos W."/>
            <person name="Labutti K."/>
            <person name="Pangilinan J."/>
            <person name="Ruiz-Duenas F.J."/>
            <person name="Barrasa J.M."/>
            <person name="Sanchez-Garcia M."/>
            <person name="Camarero S."/>
            <person name="Miyauchi S."/>
            <person name="Serrano A."/>
            <person name="Linde D."/>
            <person name="Babiker R."/>
            <person name="Drula E."/>
            <person name="Ayuso-Fernandez I."/>
            <person name="Pacheco R."/>
            <person name="Padilla G."/>
            <person name="Ferreira P."/>
            <person name="Barriuso J."/>
            <person name="Kellner H."/>
            <person name="Castanera R."/>
            <person name="Alfaro M."/>
            <person name="Ramirez L."/>
            <person name="Pisabarro A.G."/>
            <person name="Kuo A."/>
            <person name="Tritt A."/>
            <person name="Lipzen A."/>
            <person name="He G."/>
            <person name="Yan M."/>
            <person name="Ng V."/>
            <person name="Cullen D."/>
            <person name="Martin F."/>
            <person name="Rosso M.-N."/>
            <person name="Henrissat B."/>
            <person name="Hibbett D."/>
            <person name="Martinez A.T."/>
            <person name="Grigoriev I.V."/>
        </authorList>
    </citation>
    <scope>NUCLEOTIDE SEQUENCE</scope>
    <source>
        <strain evidence="4">CIRM-BRFM 674</strain>
    </source>
</reference>
<dbReference type="InterPro" id="IPR018827">
    <property type="entry name" value="YTP1_C"/>
</dbReference>
<evidence type="ECO:0000256" key="1">
    <source>
        <dbReference type="SAM" id="Phobius"/>
    </source>
</evidence>
<feature type="transmembrane region" description="Helical" evidence="1">
    <location>
        <begin position="350"/>
        <end position="369"/>
    </location>
</feature>
<feature type="transmembrane region" description="Helical" evidence="1">
    <location>
        <begin position="410"/>
        <end position="432"/>
    </location>
</feature>
<feature type="domain" description="Protein YTP1-like C-terminal" evidence="3">
    <location>
        <begin position="250"/>
        <end position="531"/>
    </location>
</feature>
<protein>
    <submittedName>
        <fullName evidence="4">Uncharacterized protein</fullName>
    </submittedName>
</protein>
<dbReference type="InterPro" id="IPR018825">
    <property type="entry name" value="DUF2427"/>
</dbReference>
<dbReference type="EMBL" id="MU155148">
    <property type="protein sequence ID" value="KAF9483959.1"/>
    <property type="molecule type" value="Genomic_DNA"/>
</dbReference>
<dbReference type="Pfam" id="PF10348">
    <property type="entry name" value="DUF2427"/>
    <property type="match status" value="1"/>
</dbReference>
<keyword evidence="1" id="KW-0472">Membrane</keyword>
<comment type="caution">
    <text evidence="4">The sequence shown here is derived from an EMBL/GenBank/DDBJ whole genome shotgun (WGS) entry which is preliminary data.</text>
</comment>